<gene>
    <name evidence="1" type="ORF">NZ47_09885</name>
</gene>
<protein>
    <submittedName>
        <fullName evidence="1">Uncharacterized protein</fullName>
    </submittedName>
</protein>
<keyword evidence="2" id="KW-1185">Reference proteome</keyword>
<proteinExistence type="predicted"/>
<dbReference type="STRING" id="82374.NZ47_09885"/>
<dbReference type="AlphaFoldDB" id="A0A0B2JY59"/>
<sequence>MKAAVRLSNMERLLMNVNTHHHSFLEGEDFHSVKESNLSYRLGIHELRIGTFAALVVGTALAICL</sequence>
<dbReference type="EMBL" id="JSCE01000186">
    <property type="protein sequence ID" value="KHM51586.1"/>
    <property type="molecule type" value="Genomic_DNA"/>
</dbReference>
<dbReference type="Proteomes" id="UP000030993">
    <property type="component" value="Unassembled WGS sequence"/>
</dbReference>
<reference evidence="1 2" key="1">
    <citation type="journal article" date="2013" name="PLoS ONE">
        <title>Identification and characterization of three novel lipases belonging to families II and V from Anaerovibrio lipolyticus 5ST.</title>
        <authorList>
            <person name="Prive F."/>
            <person name="Kaderbhai N.N."/>
            <person name="Girdwood S."/>
            <person name="Worgan H.J."/>
            <person name="Pinloche E."/>
            <person name="Scollan N.D."/>
            <person name="Huws S.A."/>
            <person name="Newbold C.J."/>
        </authorList>
    </citation>
    <scope>NUCLEOTIDE SEQUENCE [LARGE SCALE GENOMIC DNA]</scope>
    <source>
        <strain evidence="1 2">5S</strain>
    </source>
</reference>
<organism evidence="1 2">
    <name type="scientific">Anaerovibrio lipolyticus</name>
    <dbReference type="NCBI Taxonomy" id="82374"/>
    <lineage>
        <taxon>Bacteria</taxon>
        <taxon>Bacillati</taxon>
        <taxon>Bacillota</taxon>
        <taxon>Negativicutes</taxon>
        <taxon>Selenomonadales</taxon>
        <taxon>Selenomonadaceae</taxon>
        <taxon>Anaerovibrio</taxon>
    </lineage>
</organism>
<dbReference type="RefSeq" id="WP_039209967.1">
    <property type="nucleotide sequence ID" value="NZ_JSCE01000186.1"/>
</dbReference>
<comment type="caution">
    <text evidence="1">The sequence shown here is derived from an EMBL/GenBank/DDBJ whole genome shotgun (WGS) entry which is preliminary data.</text>
</comment>
<name>A0A0B2JY59_9FIRM</name>
<accession>A0A0B2JY59</accession>
<evidence type="ECO:0000313" key="2">
    <source>
        <dbReference type="Proteomes" id="UP000030993"/>
    </source>
</evidence>
<evidence type="ECO:0000313" key="1">
    <source>
        <dbReference type="EMBL" id="KHM51586.1"/>
    </source>
</evidence>